<sequence length="243" mass="27115">MTRKDDRTVKIVATRGVDLNWSVNEVCRAIHRKFFCGKINKINIPSKNGVKIIVDGPQYGGDDRGPGGSDLVTSGGCPPQKQDNIGEWHFAFSPWTFRETATALKSLKNCNKATAKKIFDTTGGSIRLALQCCANAVLDEQQLAIIQRWMNDIVDKQASKPKIDMAYYSTELTADRNSMDRLRTMVITEKTSSVSPPWFKVMLFLASPYVASLLQSKLTLQNMLNTLNFARNSGIGSLYGWHF</sequence>
<gene>
    <name evidence="1" type="ORF">ACOF00016_LOCUS17922</name>
</gene>
<reference evidence="1" key="1">
    <citation type="submission" date="2021-01" db="EMBL/GenBank/DDBJ databases">
        <authorList>
            <person name="Corre E."/>
            <person name="Pelletier E."/>
            <person name="Niang G."/>
            <person name="Scheremetjew M."/>
            <person name="Finn R."/>
            <person name="Kale V."/>
            <person name="Holt S."/>
            <person name="Cochrane G."/>
            <person name="Meng A."/>
            <person name="Brown T."/>
            <person name="Cohen L."/>
        </authorList>
    </citation>
    <scope>NUCLEOTIDE SEQUENCE</scope>
    <source>
        <strain evidence="1">CCMP127</strain>
    </source>
</reference>
<dbReference type="AlphaFoldDB" id="A0A7S3P941"/>
<protein>
    <submittedName>
        <fullName evidence="1">Uncharacterized protein</fullName>
    </submittedName>
</protein>
<organism evidence="1">
    <name type="scientific">Amphora coffeiformis</name>
    <dbReference type="NCBI Taxonomy" id="265554"/>
    <lineage>
        <taxon>Eukaryota</taxon>
        <taxon>Sar</taxon>
        <taxon>Stramenopiles</taxon>
        <taxon>Ochrophyta</taxon>
        <taxon>Bacillariophyta</taxon>
        <taxon>Bacillariophyceae</taxon>
        <taxon>Bacillariophycidae</taxon>
        <taxon>Thalassiophysales</taxon>
        <taxon>Catenulaceae</taxon>
        <taxon>Amphora</taxon>
    </lineage>
</organism>
<name>A0A7S3P941_9STRA</name>
<dbReference type="EMBL" id="HBIM01024198">
    <property type="protein sequence ID" value="CAE0421279.1"/>
    <property type="molecule type" value="Transcribed_RNA"/>
</dbReference>
<proteinExistence type="predicted"/>
<evidence type="ECO:0000313" key="1">
    <source>
        <dbReference type="EMBL" id="CAE0421279.1"/>
    </source>
</evidence>
<accession>A0A7S3P941</accession>